<dbReference type="InterPro" id="IPR011059">
    <property type="entry name" value="Metal-dep_hydrolase_composite"/>
</dbReference>
<dbReference type="Pfam" id="PF01979">
    <property type="entry name" value="Amidohydro_1"/>
    <property type="match status" value="1"/>
</dbReference>
<dbReference type="PANTHER" id="PTHR43135">
    <property type="entry name" value="ALPHA-D-RIBOSE 1-METHYLPHOSPHONATE 5-TRIPHOSPHATE DIPHOSPHATASE"/>
    <property type="match status" value="1"/>
</dbReference>
<accession>A0A9E7RWM8</accession>
<gene>
    <name evidence="2" type="ORF">N5910_00440</name>
</gene>
<dbReference type="InterPro" id="IPR032466">
    <property type="entry name" value="Metal_Hydrolase"/>
</dbReference>
<sequence>MEMIIRGEVLNLETGEHNRRSILVENNRIKAVKRHINGKNIIDASDKFILPGFVDLHVHLMEDGFRVESKLDDPLSLYFYRATLNMRSTIEAGVTTMRDAGLADRGVKMAAEAGIIPSPRIQISVTPLSITGGHFDFHTPSGLNLERTYPGLPSGICDGVSSARKKTREVLRDGAEVVKVMATGGVMSSTDSPSDTQFTVQELAAIVEEASFRNRRVMVHAHGLEGIKNSLKAGVHSVEHGTYIDKKTARHMAEMGTYLVPTFLVTRVNCRRAQRDELPEYSRRDAIEVARVHRENMETAHAEGVKMVMGTDSGVIGHGENLRELEYLVDIGMDPLEALRAGTIRAAECMGWDDRIGSIEAGKYADLVITDVNPLEEIGGLADRESILWVVKDGRVYRSQGDDDED</sequence>
<proteinExistence type="predicted"/>
<dbReference type="GeneID" id="75105674"/>
<dbReference type="PANTHER" id="PTHR43135:SF3">
    <property type="entry name" value="ALPHA-D-RIBOSE 1-METHYLPHOSPHONATE 5-TRIPHOSPHATE DIPHOSPHATASE"/>
    <property type="match status" value="1"/>
</dbReference>
<protein>
    <submittedName>
        <fullName evidence="2">Amidohydrolase family protein</fullName>
    </submittedName>
</protein>
<name>A0A9E7RWM8_METWO</name>
<evidence type="ECO:0000259" key="1">
    <source>
        <dbReference type="Pfam" id="PF01979"/>
    </source>
</evidence>
<dbReference type="RefSeq" id="WP_261599638.1">
    <property type="nucleotide sequence ID" value="NZ_CP104550.1"/>
</dbReference>
<dbReference type="SUPFAM" id="SSF51556">
    <property type="entry name" value="Metallo-dependent hydrolases"/>
    <property type="match status" value="1"/>
</dbReference>
<dbReference type="InterPro" id="IPR057744">
    <property type="entry name" value="OTAase-like"/>
</dbReference>
<dbReference type="AlphaFoldDB" id="A0A9E7RWM8"/>
<dbReference type="GO" id="GO:0016810">
    <property type="term" value="F:hydrolase activity, acting on carbon-nitrogen (but not peptide) bonds"/>
    <property type="evidence" value="ECO:0007669"/>
    <property type="project" value="InterPro"/>
</dbReference>
<evidence type="ECO:0000313" key="2">
    <source>
        <dbReference type="EMBL" id="UXH31814.1"/>
    </source>
</evidence>
<organism evidence="2">
    <name type="scientific">Methanothermobacter wolfeii</name>
    <name type="common">Methanobacterium wolfei</name>
    <dbReference type="NCBI Taxonomy" id="145261"/>
    <lineage>
        <taxon>Archaea</taxon>
        <taxon>Methanobacteriati</taxon>
        <taxon>Methanobacteriota</taxon>
        <taxon>Methanomada group</taxon>
        <taxon>Methanobacteria</taxon>
        <taxon>Methanobacteriales</taxon>
        <taxon>Methanobacteriaceae</taxon>
        <taxon>Methanothermobacter</taxon>
    </lineage>
</organism>
<dbReference type="Proteomes" id="UP001065373">
    <property type="component" value="Chromosome"/>
</dbReference>
<dbReference type="Gene3D" id="3.20.20.140">
    <property type="entry name" value="Metal-dependent hydrolases"/>
    <property type="match status" value="1"/>
</dbReference>
<reference evidence="2" key="1">
    <citation type="submission" date="2022-09" db="EMBL/GenBank/DDBJ databases">
        <title>Characterization of three MwoI isoschizomers from sequenced genome and metagenomes.</title>
        <authorList>
            <person name="Fomenkov A."/>
            <person name="Xu S.Y."/>
            <person name="Roberts R.J."/>
        </authorList>
    </citation>
    <scope>NUCLEOTIDE SEQUENCE</scope>
    <source>
        <strain evidence="2">DSM 2970</strain>
    </source>
</reference>
<dbReference type="SUPFAM" id="SSF51338">
    <property type="entry name" value="Composite domain of metallo-dependent hydrolases"/>
    <property type="match status" value="1"/>
</dbReference>
<dbReference type="InterPro" id="IPR051781">
    <property type="entry name" value="Metallo-dep_Hydrolase"/>
</dbReference>
<dbReference type="EMBL" id="CP104550">
    <property type="protein sequence ID" value="UXH31814.1"/>
    <property type="molecule type" value="Genomic_DNA"/>
</dbReference>
<dbReference type="CDD" id="cd01299">
    <property type="entry name" value="Met_dep_hydrolase_A"/>
    <property type="match status" value="1"/>
</dbReference>
<dbReference type="Gene3D" id="2.30.40.10">
    <property type="entry name" value="Urease, subunit C, domain 1"/>
    <property type="match status" value="1"/>
</dbReference>
<dbReference type="InterPro" id="IPR006680">
    <property type="entry name" value="Amidohydro-rel"/>
</dbReference>
<feature type="domain" description="Amidohydrolase-related" evidence="1">
    <location>
        <begin position="48"/>
        <end position="396"/>
    </location>
</feature>